<comment type="subcellular location">
    <subcellularLocation>
        <location evidence="1">Membrane</location>
        <topology evidence="1">Single-pass membrane protein</topology>
    </subcellularLocation>
</comment>
<dbReference type="PROSITE" id="PS50076">
    <property type="entry name" value="DNAJ_2"/>
    <property type="match status" value="1"/>
</dbReference>
<proteinExistence type="predicted"/>
<dbReference type="EMBL" id="JWZT01004323">
    <property type="protein sequence ID" value="KII64361.1"/>
    <property type="molecule type" value="Genomic_DNA"/>
</dbReference>
<dbReference type="PRINTS" id="PR00625">
    <property type="entry name" value="JDOMAIN"/>
</dbReference>
<reference evidence="8 9" key="1">
    <citation type="journal article" date="2014" name="Genome Biol. Evol.">
        <title>The genome of the myxosporean Thelohanellus kitauei shows adaptations to nutrient acquisition within its fish host.</title>
        <authorList>
            <person name="Yang Y."/>
            <person name="Xiong J."/>
            <person name="Zhou Z."/>
            <person name="Huo F."/>
            <person name="Miao W."/>
            <person name="Ran C."/>
            <person name="Liu Y."/>
            <person name="Zhang J."/>
            <person name="Feng J."/>
            <person name="Wang M."/>
            <person name="Wang M."/>
            <person name="Wang L."/>
            <person name="Yao B."/>
        </authorList>
    </citation>
    <scope>NUCLEOTIDE SEQUENCE [LARGE SCALE GENOMIC DNA]</scope>
    <source>
        <strain evidence="8">Wuqing</strain>
    </source>
</reference>
<comment type="caution">
    <text evidence="8">The sequence shown here is derived from an EMBL/GenBank/DDBJ whole genome shotgun (WGS) entry which is preliminary data.</text>
</comment>
<evidence type="ECO:0000256" key="6">
    <source>
        <dbReference type="SAM" id="Phobius"/>
    </source>
</evidence>
<evidence type="ECO:0000256" key="3">
    <source>
        <dbReference type="ARBA" id="ARBA00022989"/>
    </source>
</evidence>
<evidence type="ECO:0000259" key="7">
    <source>
        <dbReference type="PROSITE" id="PS50076"/>
    </source>
</evidence>
<gene>
    <name evidence="8" type="ORF">RF11_15135</name>
</gene>
<feature type="domain" description="J" evidence="7">
    <location>
        <begin position="76"/>
        <end position="140"/>
    </location>
</feature>
<keyword evidence="3 6" id="KW-1133">Transmembrane helix</keyword>
<accession>A0A0C2MBI7</accession>
<dbReference type="Gene3D" id="1.10.287.110">
    <property type="entry name" value="DnaJ domain"/>
    <property type="match status" value="1"/>
</dbReference>
<evidence type="ECO:0000313" key="8">
    <source>
        <dbReference type="EMBL" id="KII64361.1"/>
    </source>
</evidence>
<dbReference type="PANTHER" id="PTHR43908">
    <property type="entry name" value="AT29763P-RELATED"/>
    <property type="match status" value="1"/>
</dbReference>
<evidence type="ECO:0000256" key="5">
    <source>
        <dbReference type="SAM" id="Coils"/>
    </source>
</evidence>
<organism evidence="8 9">
    <name type="scientific">Thelohanellus kitauei</name>
    <name type="common">Myxosporean</name>
    <dbReference type="NCBI Taxonomy" id="669202"/>
    <lineage>
        <taxon>Eukaryota</taxon>
        <taxon>Metazoa</taxon>
        <taxon>Cnidaria</taxon>
        <taxon>Myxozoa</taxon>
        <taxon>Myxosporea</taxon>
        <taxon>Bivalvulida</taxon>
        <taxon>Platysporina</taxon>
        <taxon>Myxobolidae</taxon>
        <taxon>Thelohanellus</taxon>
    </lineage>
</organism>
<dbReference type="InterPro" id="IPR015399">
    <property type="entry name" value="DUF1977_DnaJ-like"/>
</dbReference>
<sequence length="333" mass="38813">MDQGSIQLSTAKKIIENDGDLEKAKKLIIQAINSGHEKEGKEMLENLAKLSEKSQEEMKERENQIKEIEKIKSCKNLYERLGVDKKATDLELKAAYKKLALKYHPDRNKTPGASEAFKSIGQAYGILSDTDKRKQYDSNALTVGESCESRDSFYHHFEDEIDPEEVFRMFFGNGFYGFNGFQVGNIYMGPRRRPNYARQFQHRPNIWFHLMPILALLVISFLFNLFHYEPEYRFSPINAYNVKMLTDNLGVEYFVKADLARSLSTQKPNGFEEKIEHDYGTYLANMCYREEQEKYYLIEIGRIQGRRDVIQEANSKTLPNCQKLKQFNKQSVK</sequence>
<evidence type="ECO:0000256" key="2">
    <source>
        <dbReference type="ARBA" id="ARBA00022692"/>
    </source>
</evidence>
<protein>
    <submittedName>
        <fullName evidence="8">DnaJ subfamily B member 12</fullName>
    </submittedName>
</protein>
<keyword evidence="5" id="KW-0175">Coiled coil</keyword>
<name>A0A0C2MBI7_THEKT</name>
<dbReference type="InterPro" id="IPR036869">
    <property type="entry name" value="J_dom_sf"/>
</dbReference>
<dbReference type="OMA" id="NKAPGAM"/>
<dbReference type="OrthoDB" id="442087at2759"/>
<dbReference type="CDD" id="cd06257">
    <property type="entry name" value="DnaJ"/>
    <property type="match status" value="1"/>
</dbReference>
<dbReference type="AlphaFoldDB" id="A0A0C2MBI7"/>
<dbReference type="Pfam" id="PF09320">
    <property type="entry name" value="DUF1977"/>
    <property type="match status" value="1"/>
</dbReference>
<evidence type="ECO:0000256" key="1">
    <source>
        <dbReference type="ARBA" id="ARBA00004167"/>
    </source>
</evidence>
<dbReference type="SMART" id="SM00271">
    <property type="entry name" value="DnaJ"/>
    <property type="match status" value="1"/>
</dbReference>
<dbReference type="Pfam" id="PF00226">
    <property type="entry name" value="DnaJ"/>
    <property type="match status" value="1"/>
</dbReference>
<dbReference type="InterPro" id="IPR051100">
    <property type="entry name" value="DnaJ_subfamily_B/C"/>
</dbReference>
<dbReference type="Proteomes" id="UP000031668">
    <property type="component" value="Unassembled WGS sequence"/>
</dbReference>
<feature type="coiled-coil region" evidence="5">
    <location>
        <begin position="33"/>
        <end position="71"/>
    </location>
</feature>
<evidence type="ECO:0000256" key="4">
    <source>
        <dbReference type="ARBA" id="ARBA00023136"/>
    </source>
</evidence>
<keyword evidence="4 6" id="KW-0472">Membrane</keyword>
<dbReference type="InterPro" id="IPR001623">
    <property type="entry name" value="DnaJ_domain"/>
</dbReference>
<dbReference type="GO" id="GO:0016020">
    <property type="term" value="C:membrane"/>
    <property type="evidence" value="ECO:0007669"/>
    <property type="project" value="UniProtKB-SubCell"/>
</dbReference>
<keyword evidence="9" id="KW-1185">Reference proteome</keyword>
<dbReference type="SUPFAM" id="SSF46565">
    <property type="entry name" value="Chaperone J-domain"/>
    <property type="match status" value="1"/>
</dbReference>
<evidence type="ECO:0000313" key="9">
    <source>
        <dbReference type="Proteomes" id="UP000031668"/>
    </source>
</evidence>
<feature type="transmembrane region" description="Helical" evidence="6">
    <location>
        <begin position="206"/>
        <end position="226"/>
    </location>
</feature>
<keyword evidence="2 6" id="KW-0812">Transmembrane</keyword>